<dbReference type="Proteomes" id="UP001215598">
    <property type="component" value="Unassembled WGS sequence"/>
</dbReference>
<accession>A0AAD7J5C5</accession>
<organism evidence="3 4">
    <name type="scientific">Mycena metata</name>
    <dbReference type="NCBI Taxonomy" id="1033252"/>
    <lineage>
        <taxon>Eukaryota</taxon>
        <taxon>Fungi</taxon>
        <taxon>Dikarya</taxon>
        <taxon>Basidiomycota</taxon>
        <taxon>Agaricomycotina</taxon>
        <taxon>Agaricomycetes</taxon>
        <taxon>Agaricomycetidae</taxon>
        <taxon>Agaricales</taxon>
        <taxon>Marasmiineae</taxon>
        <taxon>Mycenaceae</taxon>
        <taxon>Mycena</taxon>
    </lineage>
</organism>
<evidence type="ECO:0000256" key="1">
    <source>
        <dbReference type="SAM" id="MobiDB-lite"/>
    </source>
</evidence>
<evidence type="ECO:0000313" key="3">
    <source>
        <dbReference type="EMBL" id="KAJ7754835.1"/>
    </source>
</evidence>
<gene>
    <name evidence="3" type="ORF">B0H16DRAFT_1690418</name>
</gene>
<keyword evidence="4" id="KW-1185">Reference proteome</keyword>
<name>A0AAD7J5C5_9AGAR</name>
<reference evidence="3" key="1">
    <citation type="submission" date="2023-03" db="EMBL/GenBank/DDBJ databases">
        <title>Massive genome expansion in bonnet fungi (Mycena s.s.) driven by repeated elements and novel gene families across ecological guilds.</title>
        <authorList>
            <consortium name="Lawrence Berkeley National Laboratory"/>
            <person name="Harder C.B."/>
            <person name="Miyauchi S."/>
            <person name="Viragh M."/>
            <person name="Kuo A."/>
            <person name="Thoen E."/>
            <person name="Andreopoulos B."/>
            <person name="Lu D."/>
            <person name="Skrede I."/>
            <person name="Drula E."/>
            <person name="Henrissat B."/>
            <person name="Morin E."/>
            <person name="Kohler A."/>
            <person name="Barry K."/>
            <person name="LaButti K."/>
            <person name="Morin E."/>
            <person name="Salamov A."/>
            <person name="Lipzen A."/>
            <person name="Mereny Z."/>
            <person name="Hegedus B."/>
            <person name="Baldrian P."/>
            <person name="Stursova M."/>
            <person name="Weitz H."/>
            <person name="Taylor A."/>
            <person name="Grigoriev I.V."/>
            <person name="Nagy L.G."/>
            <person name="Martin F."/>
            <person name="Kauserud H."/>
        </authorList>
    </citation>
    <scope>NUCLEOTIDE SEQUENCE</scope>
    <source>
        <strain evidence="3">CBHHK182m</strain>
    </source>
</reference>
<feature type="chain" id="PRO_5042063768" description="Secreted protein" evidence="2">
    <location>
        <begin position="25"/>
        <end position="194"/>
    </location>
</feature>
<keyword evidence="2" id="KW-0732">Signal</keyword>
<sequence length="194" mass="20962">MAGPFVTLAIYCTLVCFLVSSSHGRSVPLQARQKNKGPSEGTDNRIDLRGTTTKASCVSNGTPATIGPTGKKEQEVPGGAFSYYKYTEGDATIAKSPLTQATTQAKVVRNDEGVKCDHILELNVLKNVMENGGPCTQLAELYGSGDTTKQADATRRWTALSTIINNHSNLMFVDRAWRTRKLSSFATCPIIRST</sequence>
<dbReference type="AlphaFoldDB" id="A0AAD7J5C5"/>
<feature type="region of interest" description="Disordered" evidence="1">
    <location>
        <begin position="28"/>
        <end position="51"/>
    </location>
</feature>
<evidence type="ECO:0008006" key="5">
    <source>
        <dbReference type="Google" id="ProtNLM"/>
    </source>
</evidence>
<protein>
    <recommendedName>
        <fullName evidence="5">Secreted protein</fullName>
    </recommendedName>
</protein>
<feature type="signal peptide" evidence="2">
    <location>
        <begin position="1"/>
        <end position="24"/>
    </location>
</feature>
<evidence type="ECO:0000313" key="4">
    <source>
        <dbReference type="Proteomes" id="UP001215598"/>
    </source>
</evidence>
<comment type="caution">
    <text evidence="3">The sequence shown here is derived from an EMBL/GenBank/DDBJ whole genome shotgun (WGS) entry which is preliminary data.</text>
</comment>
<evidence type="ECO:0000256" key="2">
    <source>
        <dbReference type="SAM" id="SignalP"/>
    </source>
</evidence>
<dbReference type="EMBL" id="JARKIB010000051">
    <property type="protein sequence ID" value="KAJ7754835.1"/>
    <property type="molecule type" value="Genomic_DNA"/>
</dbReference>
<proteinExistence type="predicted"/>